<dbReference type="InterPro" id="IPR002347">
    <property type="entry name" value="SDR_fam"/>
</dbReference>
<evidence type="ECO:0000313" key="2">
    <source>
        <dbReference type="Proteomes" id="UP000314294"/>
    </source>
</evidence>
<name>A0A4Z2EUN8_9TELE</name>
<gene>
    <name evidence="1" type="ORF">EYF80_057860</name>
</gene>
<dbReference type="Pfam" id="PF00106">
    <property type="entry name" value="adh_short"/>
    <property type="match status" value="1"/>
</dbReference>
<proteinExistence type="predicted"/>
<sequence>MAAPVALIQGASRGLGLQFCRHILKSRPAAFLVATCRNPEAAAELRDLAAGQRPGRVTVLRMDVTREEQVRAAADRVAEAFGRLDLLVNSAGMLHPSGRGETRLSDVSAQVLCVALHPGTVDTALSRPYRRSVPSGRLFGAERSVELLMSLVDALDAQKSGRAFSWDGAELPW</sequence>
<dbReference type="Gene3D" id="3.40.50.720">
    <property type="entry name" value="NAD(P)-binding Rossmann-like Domain"/>
    <property type="match status" value="2"/>
</dbReference>
<evidence type="ECO:0000313" key="1">
    <source>
        <dbReference type="EMBL" id="TNN31982.1"/>
    </source>
</evidence>
<dbReference type="Proteomes" id="UP000314294">
    <property type="component" value="Unassembled WGS sequence"/>
</dbReference>
<dbReference type="AlphaFoldDB" id="A0A4Z2EUN8"/>
<dbReference type="PANTHER" id="PTHR43544:SF12">
    <property type="entry name" value="NAD(P)-BINDING ROSSMANN-FOLD SUPERFAMILY PROTEIN"/>
    <property type="match status" value="1"/>
</dbReference>
<dbReference type="GO" id="GO:0005737">
    <property type="term" value="C:cytoplasm"/>
    <property type="evidence" value="ECO:0007669"/>
    <property type="project" value="TreeGrafter"/>
</dbReference>
<keyword evidence="2" id="KW-1185">Reference proteome</keyword>
<dbReference type="PRINTS" id="PR00081">
    <property type="entry name" value="GDHRDH"/>
</dbReference>
<accession>A0A4Z2EUN8</accession>
<protein>
    <submittedName>
        <fullName evidence="1">Putative oxidoreductase</fullName>
    </submittedName>
</protein>
<dbReference type="OrthoDB" id="5296at2759"/>
<dbReference type="PANTHER" id="PTHR43544">
    <property type="entry name" value="SHORT-CHAIN DEHYDROGENASE/REDUCTASE"/>
    <property type="match status" value="1"/>
</dbReference>
<dbReference type="EMBL" id="SRLO01003008">
    <property type="protein sequence ID" value="TNN31982.1"/>
    <property type="molecule type" value="Genomic_DNA"/>
</dbReference>
<dbReference type="InterPro" id="IPR036291">
    <property type="entry name" value="NAD(P)-bd_dom_sf"/>
</dbReference>
<organism evidence="1 2">
    <name type="scientific">Liparis tanakae</name>
    <name type="common">Tanaka's snailfish</name>
    <dbReference type="NCBI Taxonomy" id="230148"/>
    <lineage>
        <taxon>Eukaryota</taxon>
        <taxon>Metazoa</taxon>
        <taxon>Chordata</taxon>
        <taxon>Craniata</taxon>
        <taxon>Vertebrata</taxon>
        <taxon>Euteleostomi</taxon>
        <taxon>Actinopterygii</taxon>
        <taxon>Neopterygii</taxon>
        <taxon>Teleostei</taxon>
        <taxon>Neoteleostei</taxon>
        <taxon>Acanthomorphata</taxon>
        <taxon>Eupercaria</taxon>
        <taxon>Perciformes</taxon>
        <taxon>Cottioidei</taxon>
        <taxon>Cottales</taxon>
        <taxon>Liparidae</taxon>
        <taxon>Liparis</taxon>
    </lineage>
</organism>
<reference evidence="1 2" key="1">
    <citation type="submission" date="2019-03" db="EMBL/GenBank/DDBJ databases">
        <title>First draft genome of Liparis tanakae, snailfish: a comprehensive survey of snailfish specific genes.</title>
        <authorList>
            <person name="Kim W."/>
            <person name="Song I."/>
            <person name="Jeong J.-H."/>
            <person name="Kim D."/>
            <person name="Kim S."/>
            <person name="Ryu S."/>
            <person name="Song J.Y."/>
            <person name="Lee S.K."/>
        </authorList>
    </citation>
    <scope>NUCLEOTIDE SEQUENCE [LARGE SCALE GENOMIC DNA]</scope>
    <source>
        <tissue evidence="1">Muscle</tissue>
    </source>
</reference>
<dbReference type="GO" id="GO:0016491">
    <property type="term" value="F:oxidoreductase activity"/>
    <property type="evidence" value="ECO:0007669"/>
    <property type="project" value="TreeGrafter"/>
</dbReference>
<dbReference type="InterPro" id="IPR051468">
    <property type="entry name" value="Fungal_SecMetab_SDRs"/>
</dbReference>
<dbReference type="SUPFAM" id="SSF51735">
    <property type="entry name" value="NAD(P)-binding Rossmann-fold domains"/>
    <property type="match status" value="1"/>
</dbReference>
<comment type="caution">
    <text evidence="1">The sequence shown here is derived from an EMBL/GenBank/DDBJ whole genome shotgun (WGS) entry which is preliminary data.</text>
</comment>